<dbReference type="InterPro" id="IPR011814">
    <property type="entry name" value="BioC"/>
</dbReference>
<dbReference type="NCBIfam" id="TIGR02072">
    <property type="entry name" value="BioC"/>
    <property type="match status" value="1"/>
</dbReference>
<dbReference type="UniPathway" id="UPA00078"/>
<evidence type="ECO:0000256" key="4">
    <source>
        <dbReference type="ARBA" id="ARBA00022603"/>
    </source>
</evidence>
<dbReference type="GO" id="GO:0008757">
    <property type="term" value="F:S-adenosylmethionine-dependent methyltransferase activity"/>
    <property type="evidence" value="ECO:0007669"/>
    <property type="project" value="InterPro"/>
</dbReference>
<dbReference type="SUPFAM" id="SSF53335">
    <property type="entry name" value="S-adenosyl-L-methionine-dependent methyltransferases"/>
    <property type="match status" value="1"/>
</dbReference>
<dbReference type="PANTHER" id="PTHR43591:SF99">
    <property type="entry name" value="OS06G0646000 PROTEIN"/>
    <property type="match status" value="1"/>
</dbReference>
<dbReference type="GO" id="GO:0102130">
    <property type="term" value="F:malonyl-CoA methyltransferase activity"/>
    <property type="evidence" value="ECO:0007669"/>
    <property type="project" value="UniProtKB-EC"/>
</dbReference>
<keyword evidence="7 8" id="KW-0093">Biotin biosynthesis</keyword>
<dbReference type="GO" id="GO:0010340">
    <property type="term" value="F:carboxyl-O-methyltransferase activity"/>
    <property type="evidence" value="ECO:0007669"/>
    <property type="project" value="UniProtKB-UniRule"/>
</dbReference>
<dbReference type="EC" id="2.1.1.197" evidence="3 8"/>
<keyword evidence="4 8" id="KW-0489">Methyltransferase</keyword>
<reference evidence="10" key="1">
    <citation type="submission" date="2019-03" db="EMBL/GenBank/DDBJ databases">
        <title>Whole genome analysis of nitrate-reducing bacteria Marinobacter hydrocarbonoclasticus YB03.</title>
        <authorList>
            <person name="Azam A.H."/>
            <person name="Yuk S.R."/>
            <person name="Kamarisima K."/>
            <person name="Miyanaga K."/>
            <person name="Tanji Y."/>
        </authorList>
    </citation>
    <scope>NUCLEOTIDE SEQUENCE</scope>
    <source>
        <strain evidence="10">YB03</strain>
    </source>
</reference>
<evidence type="ECO:0000256" key="6">
    <source>
        <dbReference type="ARBA" id="ARBA00022691"/>
    </source>
</evidence>
<dbReference type="GO" id="GO:0009102">
    <property type="term" value="P:biotin biosynthetic process"/>
    <property type="evidence" value="ECO:0007669"/>
    <property type="project" value="UniProtKB-UniRule"/>
</dbReference>
<proteinExistence type="inferred from homology"/>
<organism evidence="10">
    <name type="scientific">Marinobacter nauticus</name>
    <name type="common">Marinobacter hydrocarbonoclasticus</name>
    <name type="synonym">Marinobacter aquaeolei</name>
    <dbReference type="NCBI Taxonomy" id="2743"/>
    <lineage>
        <taxon>Bacteria</taxon>
        <taxon>Pseudomonadati</taxon>
        <taxon>Pseudomonadota</taxon>
        <taxon>Gammaproteobacteria</taxon>
        <taxon>Pseudomonadales</taxon>
        <taxon>Marinobacteraceae</taxon>
        <taxon>Marinobacter</taxon>
    </lineage>
</organism>
<comment type="similarity">
    <text evidence="8">Belongs to the methyltransferase superfamily.</text>
</comment>
<dbReference type="InterPro" id="IPR013216">
    <property type="entry name" value="Methyltransf_11"/>
</dbReference>
<gene>
    <name evidence="8 10" type="primary">bioC</name>
    <name evidence="10" type="ORF">YBY_25800</name>
</gene>
<keyword evidence="5 8" id="KW-0808">Transferase</keyword>
<name>A0A455W6Q0_MARNT</name>
<comment type="catalytic activity">
    <reaction evidence="1 8">
        <text>malonyl-[ACP] + S-adenosyl-L-methionine = malonyl-[ACP] methyl ester + S-adenosyl-L-homocysteine</text>
        <dbReference type="Rhea" id="RHEA:17105"/>
        <dbReference type="Rhea" id="RHEA-COMP:9623"/>
        <dbReference type="Rhea" id="RHEA-COMP:9954"/>
        <dbReference type="ChEBI" id="CHEBI:57856"/>
        <dbReference type="ChEBI" id="CHEBI:59789"/>
        <dbReference type="ChEBI" id="CHEBI:78449"/>
        <dbReference type="ChEBI" id="CHEBI:78845"/>
        <dbReference type="EC" id="2.1.1.197"/>
    </reaction>
</comment>
<evidence type="ECO:0000256" key="7">
    <source>
        <dbReference type="ARBA" id="ARBA00022756"/>
    </source>
</evidence>
<evidence type="ECO:0000256" key="5">
    <source>
        <dbReference type="ARBA" id="ARBA00022679"/>
    </source>
</evidence>
<dbReference type="HAMAP" id="MF_00835">
    <property type="entry name" value="BioC"/>
    <property type="match status" value="1"/>
</dbReference>
<dbReference type="CDD" id="cd02440">
    <property type="entry name" value="AdoMet_MTases"/>
    <property type="match status" value="1"/>
</dbReference>
<dbReference type="InterPro" id="IPR029063">
    <property type="entry name" value="SAM-dependent_MTases_sf"/>
</dbReference>
<feature type="domain" description="Methyltransferase type 11" evidence="9">
    <location>
        <begin position="62"/>
        <end position="156"/>
    </location>
</feature>
<accession>A0A455W6Q0</accession>
<dbReference type="EMBL" id="AP019537">
    <property type="protein sequence ID" value="BBJ04731.1"/>
    <property type="molecule type" value="Genomic_DNA"/>
</dbReference>
<evidence type="ECO:0000259" key="9">
    <source>
        <dbReference type="Pfam" id="PF08241"/>
    </source>
</evidence>
<dbReference type="GO" id="GO:0032259">
    <property type="term" value="P:methylation"/>
    <property type="evidence" value="ECO:0007669"/>
    <property type="project" value="UniProtKB-KW"/>
</dbReference>
<dbReference type="Gene3D" id="3.40.50.150">
    <property type="entry name" value="Vaccinia Virus protein VP39"/>
    <property type="match status" value="1"/>
</dbReference>
<evidence type="ECO:0000256" key="1">
    <source>
        <dbReference type="ARBA" id="ARBA00000852"/>
    </source>
</evidence>
<sequence length="279" mass="30399">MSAYSDLTAITRAEGGTGSKACIARGFGGASQTYDSASRLQKAMGDTMLANIPENLKPATVLDLGCGTGWFTRKLASQYPNAAITGADLAPGMLQQAKACSSETIRWLNADAEQLPLPDNSTDLIYSNLMIQWSTRPEAVLAECQRILKPGGILAISTLLEGTLEELKQAWAYADPGQPHVNRFTRYADWKRLTGQQLPGSTLDTATLALPYDSPMALNRELKHLGAVFKGEERRRTITAPGRFKAMCAAYPKQGNGEIIASYHAGWLYWSKPSNYDFQ</sequence>
<dbReference type="Pfam" id="PF08241">
    <property type="entry name" value="Methyltransf_11"/>
    <property type="match status" value="1"/>
</dbReference>
<evidence type="ECO:0000256" key="8">
    <source>
        <dbReference type="HAMAP-Rule" id="MF_00835"/>
    </source>
</evidence>
<evidence type="ECO:0000313" key="10">
    <source>
        <dbReference type="EMBL" id="BBJ04731.1"/>
    </source>
</evidence>
<keyword evidence="6 8" id="KW-0949">S-adenosyl-L-methionine</keyword>
<dbReference type="AlphaFoldDB" id="A0A455W6Q0"/>
<protein>
    <recommendedName>
        <fullName evidence="3 8">Malonyl-[acyl-carrier protein] O-methyltransferase</fullName>
        <shortName evidence="8">Malonyl-ACP O-methyltransferase</shortName>
        <ecNumber evidence="3 8">2.1.1.197</ecNumber>
    </recommendedName>
    <alternativeName>
        <fullName evidence="8">Biotin synthesis protein BioC</fullName>
    </alternativeName>
</protein>
<evidence type="ECO:0000256" key="2">
    <source>
        <dbReference type="ARBA" id="ARBA00004746"/>
    </source>
</evidence>
<evidence type="ECO:0000256" key="3">
    <source>
        <dbReference type="ARBA" id="ARBA00012327"/>
    </source>
</evidence>
<dbReference type="PANTHER" id="PTHR43591">
    <property type="entry name" value="METHYLTRANSFERASE"/>
    <property type="match status" value="1"/>
</dbReference>
<comment type="function">
    <text evidence="8">Converts the free carboxyl group of a malonyl-thioester to its methyl ester by transfer of a methyl group from S-adenosyl-L-methionine (SAM). It allows to synthesize pimeloyl-ACP via the fatty acid synthetic pathway.</text>
</comment>
<comment type="pathway">
    <text evidence="2 8">Cofactor biosynthesis; biotin biosynthesis.</text>
</comment>